<dbReference type="AlphaFoldDB" id="A0A150P7W6"/>
<dbReference type="Proteomes" id="UP000075420">
    <property type="component" value="Unassembled WGS sequence"/>
</dbReference>
<sequence>MISAIVMQFRLDQLGKNILRDFFVLVGRAETEVEVPPGDAQRIDIWHVPDPELLRAHPEIEPGLLRSMAAEEGMVEVFSAAPDAGEFHDCQRKRYQWHHTLELRAERRLAPPSVWLVSAGRPDGVLRDFGFVQHAAGPEGLYAAPAPGWRVQIVVIAELPRRRDTVLLRLLGSPRVRRAALRDLAALPEEAWERRVALPWLVRLSFEVPEELLPGLPSEERDFIMETREWYEQWNARRMKEAREAEERAQQRGHQLGHQLGQQLGQLQMASRLCAVRLGRPLTEAETAALAERLDRLGADRVSEVMLSSAAEALTAWLSDPNAT</sequence>
<comment type="caution">
    <text evidence="1">The sequence shown here is derived from an EMBL/GenBank/DDBJ whole genome shotgun (WGS) entry which is preliminary data.</text>
</comment>
<dbReference type="EMBL" id="JELY01002705">
    <property type="protein sequence ID" value="KYF51804.1"/>
    <property type="molecule type" value="Genomic_DNA"/>
</dbReference>
<reference evidence="1 2" key="1">
    <citation type="submission" date="2014-02" db="EMBL/GenBank/DDBJ databases">
        <title>The small core and large imbalanced accessory genome model reveals a collaborative survival strategy of Sorangium cellulosum strains in nature.</title>
        <authorList>
            <person name="Han K."/>
            <person name="Peng R."/>
            <person name="Blom J."/>
            <person name="Li Y.-Z."/>
        </authorList>
    </citation>
    <scope>NUCLEOTIDE SEQUENCE [LARGE SCALE GENOMIC DNA]</scope>
    <source>
        <strain evidence="1 2">So0157-25</strain>
    </source>
</reference>
<evidence type="ECO:0008006" key="3">
    <source>
        <dbReference type="Google" id="ProtNLM"/>
    </source>
</evidence>
<evidence type="ECO:0000313" key="2">
    <source>
        <dbReference type="Proteomes" id="UP000075420"/>
    </source>
</evidence>
<proteinExistence type="predicted"/>
<name>A0A150P7W6_SORCE</name>
<accession>A0A150P7W6</accession>
<organism evidence="1 2">
    <name type="scientific">Sorangium cellulosum</name>
    <name type="common">Polyangium cellulosum</name>
    <dbReference type="NCBI Taxonomy" id="56"/>
    <lineage>
        <taxon>Bacteria</taxon>
        <taxon>Pseudomonadati</taxon>
        <taxon>Myxococcota</taxon>
        <taxon>Polyangia</taxon>
        <taxon>Polyangiales</taxon>
        <taxon>Polyangiaceae</taxon>
        <taxon>Sorangium</taxon>
    </lineage>
</organism>
<evidence type="ECO:0000313" key="1">
    <source>
        <dbReference type="EMBL" id="KYF51804.1"/>
    </source>
</evidence>
<gene>
    <name evidence="1" type="ORF">BE08_04465</name>
</gene>
<protein>
    <recommendedName>
        <fullName evidence="3">DUF4351 domain-containing protein</fullName>
    </recommendedName>
</protein>